<sequence>MPSGRAVSQAHLRPDWVDYDIADASRGKILTKMSYVQKLGNVYIGCGVYKSIVAA</sequence>
<keyword evidence="2" id="KW-1185">Reference proteome</keyword>
<dbReference type="Proteomes" id="UP000502041">
    <property type="component" value="Chromosome"/>
</dbReference>
<evidence type="ECO:0000313" key="1">
    <source>
        <dbReference type="EMBL" id="QJC57079.1"/>
    </source>
</evidence>
<organism evidence="1 2">
    <name type="scientific">Polaromonas vacuolata</name>
    <dbReference type="NCBI Taxonomy" id="37448"/>
    <lineage>
        <taxon>Bacteria</taxon>
        <taxon>Pseudomonadati</taxon>
        <taxon>Pseudomonadota</taxon>
        <taxon>Betaproteobacteria</taxon>
        <taxon>Burkholderiales</taxon>
        <taxon>Comamonadaceae</taxon>
        <taxon>Polaromonas</taxon>
    </lineage>
</organism>
<protein>
    <submittedName>
        <fullName evidence="1">Uncharacterized protein</fullName>
    </submittedName>
</protein>
<dbReference type="EMBL" id="CP051461">
    <property type="protein sequence ID" value="QJC57079.1"/>
    <property type="molecule type" value="Genomic_DNA"/>
</dbReference>
<dbReference type="AlphaFoldDB" id="A0A6H2HB31"/>
<reference evidence="1 2" key="1">
    <citation type="submission" date="2020-04" db="EMBL/GenBank/DDBJ databases">
        <title>Complete genome of a Psychrophilic, Marine, Gas Vacuolate Bacterium Polaromonas vacuolata KCTC 22033T.</title>
        <authorList>
            <person name="Hwang K."/>
            <person name="Kim K.M."/>
        </authorList>
    </citation>
    <scope>NUCLEOTIDE SEQUENCE [LARGE SCALE GENOMIC DNA]</scope>
    <source>
        <strain evidence="1 2">KCTC 22033</strain>
    </source>
</reference>
<name>A0A6H2HB31_9BURK</name>
<accession>A0A6H2HB31</accession>
<proteinExistence type="predicted"/>
<gene>
    <name evidence="1" type="ORF">HC248_02395</name>
</gene>
<evidence type="ECO:0000313" key="2">
    <source>
        <dbReference type="Proteomes" id="UP000502041"/>
    </source>
</evidence>
<dbReference type="KEGG" id="pvac:HC248_02395"/>